<dbReference type="Proteomes" id="UP000316584">
    <property type="component" value="Chromosome"/>
</dbReference>
<dbReference type="EMBL" id="CP042218">
    <property type="protein sequence ID" value="QDW65817.1"/>
    <property type="molecule type" value="Genomic_DNA"/>
</dbReference>
<protein>
    <submittedName>
        <fullName evidence="2">Uncharacterized protein</fullName>
    </submittedName>
</protein>
<name>A0A518N1M5_9GAMM</name>
<dbReference type="RefSeq" id="WP_144889785.1">
    <property type="nucleotide sequence ID" value="NZ_CP042218.1"/>
</dbReference>
<keyword evidence="1" id="KW-1133">Transmembrane helix</keyword>
<evidence type="ECO:0000313" key="2">
    <source>
        <dbReference type="EMBL" id="QDW65817.1"/>
    </source>
</evidence>
<accession>A0A518N1M5</accession>
<sequence>MPRYRTISCDHCGHMSLKRDTECEVCGRMTRRERRLWIEKVMQLGVILLIAAFVYAKLKSGFPT</sequence>
<reference evidence="2 3" key="1">
    <citation type="submission" date="2019-07" db="EMBL/GenBank/DDBJ databases">
        <title>Full genome sequence of Luteimonas sp. Gr-4.</title>
        <authorList>
            <person name="Im W.-T."/>
        </authorList>
    </citation>
    <scope>NUCLEOTIDE SEQUENCE [LARGE SCALE GENOMIC DNA]</scope>
    <source>
        <strain evidence="2 3">Gr-4</strain>
    </source>
</reference>
<keyword evidence="1" id="KW-0812">Transmembrane</keyword>
<evidence type="ECO:0000256" key="1">
    <source>
        <dbReference type="SAM" id="Phobius"/>
    </source>
</evidence>
<organism evidence="2 3">
    <name type="scientific">Luteimonas granuli</name>
    <dbReference type="NCBI Taxonomy" id="1176533"/>
    <lineage>
        <taxon>Bacteria</taxon>
        <taxon>Pseudomonadati</taxon>
        <taxon>Pseudomonadota</taxon>
        <taxon>Gammaproteobacteria</taxon>
        <taxon>Lysobacterales</taxon>
        <taxon>Lysobacteraceae</taxon>
        <taxon>Luteimonas</taxon>
    </lineage>
</organism>
<gene>
    <name evidence="2" type="ORF">FPZ22_01980</name>
</gene>
<dbReference type="AlphaFoldDB" id="A0A518N1M5"/>
<evidence type="ECO:0000313" key="3">
    <source>
        <dbReference type="Proteomes" id="UP000316584"/>
    </source>
</evidence>
<proteinExistence type="predicted"/>
<dbReference type="KEGG" id="lug:FPZ22_01980"/>
<keyword evidence="3" id="KW-1185">Reference proteome</keyword>
<feature type="transmembrane region" description="Helical" evidence="1">
    <location>
        <begin position="37"/>
        <end position="56"/>
    </location>
</feature>
<keyword evidence="1" id="KW-0472">Membrane</keyword>